<evidence type="ECO:0000256" key="1">
    <source>
        <dbReference type="ARBA" id="ARBA00001966"/>
    </source>
</evidence>
<sequence length="434" mass="47425">MQVAIHTLGCKVNQYETAALENALRARGHALVPFEGPADAYIINTCTVTAVSDKKSRQAIRQARKRAPGAVVAVCGCYAQTAPGAVEALGVDLIAGTAERMQFLDDLERLSAAKAAPNRPAPQVTVDNIMAHRTFEPLAAGGLEGRTRAMLKVEDGCTNFCSYCIIPYARGPVRSLPLERAAAEAGRLAEEGYRELVLTGIELSSWGRDLPGRPGPMDLIEAVCAAAPGCRVRLGSLEPRTVTEDFSRRCAALDNLCPHFHLSMQSGCDATLRRMNRKYDTARYFESVELLRGYFQAPGLTTDLIVGFPGETEEEFAQTLGFVERCAFTAMHIFPYSRRTGTPAADLPGQVPRGVKEERARRAAELAGRLERAYLASWVGQALPVLFEEEREGLWRGHAPNYVQVRAQGAGLHNRVRQVRITGVREDCLEGELL</sequence>
<evidence type="ECO:0000259" key="10">
    <source>
        <dbReference type="PROSITE" id="PS51449"/>
    </source>
</evidence>
<dbReference type="NCBIfam" id="TIGR01579">
    <property type="entry name" value="MiaB-like-C"/>
    <property type="match status" value="1"/>
</dbReference>
<evidence type="ECO:0000256" key="4">
    <source>
        <dbReference type="ARBA" id="ARBA00022679"/>
    </source>
</evidence>
<name>A0AAW5JTC2_9FIRM</name>
<dbReference type="Pfam" id="PF04055">
    <property type="entry name" value="Radical_SAM"/>
    <property type="match status" value="1"/>
</dbReference>
<accession>A0AAW5JTC2</accession>
<dbReference type="SUPFAM" id="SSF102114">
    <property type="entry name" value="Radical SAM enzymes"/>
    <property type="match status" value="1"/>
</dbReference>
<protein>
    <submittedName>
        <fullName evidence="12">tRNA (N(6)-L-threonylcarbamoyladenosine(37)-C(2))-methylthiotransferase MtaB</fullName>
    </submittedName>
</protein>
<feature type="domain" description="MTTase N-terminal" evidence="10">
    <location>
        <begin position="1"/>
        <end position="112"/>
    </location>
</feature>
<evidence type="ECO:0000313" key="13">
    <source>
        <dbReference type="Proteomes" id="UP001204562"/>
    </source>
</evidence>
<reference evidence="12" key="1">
    <citation type="submission" date="2022-06" db="EMBL/GenBank/DDBJ databases">
        <title>Isolation of gut microbiota from human fecal samples.</title>
        <authorList>
            <person name="Pamer E.G."/>
            <person name="Barat B."/>
            <person name="Waligurski E."/>
            <person name="Medina S."/>
            <person name="Paddock L."/>
            <person name="Mostad J."/>
        </authorList>
    </citation>
    <scope>NUCLEOTIDE SEQUENCE</scope>
    <source>
        <strain evidence="12">DFI.9.91</strain>
    </source>
</reference>
<evidence type="ECO:0000259" key="11">
    <source>
        <dbReference type="PROSITE" id="PS51918"/>
    </source>
</evidence>
<comment type="caution">
    <text evidence="12">The sequence shown here is derived from an EMBL/GenBank/DDBJ whole genome shotgun (WGS) entry which is preliminary data.</text>
</comment>
<dbReference type="Pfam" id="PF00919">
    <property type="entry name" value="UPF0004"/>
    <property type="match status" value="1"/>
</dbReference>
<evidence type="ECO:0000256" key="7">
    <source>
        <dbReference type="ARBA" id="ARBA00022723"/>
    </source>
</evidence>
<dbReference type="RefSeq" id="WP_256304417.1">
    <property type="nucleotide sequence ID" value="NZ_JANFYS010000025.1"/>
</dbReference>
<dbReference type="InterPro" id="IPR005839">
    <property type="entry name" value="Methylthiotransferase"/>
</dbReference>
<dbReference type="InterPro" id="IPR013848">
    <property type="entry name" value="Methylthiotransferase_N"/>
</dbReference>
<dbReference type="InterPro" id="IPR007197">
    <property type="entry name" value="rSAM"/>
</dbReference>
<keyword evidence="6" id="KW-0819">tRNA processing</keyword>
<dbReference type="InterPro" id="IPR006467">
    <property type="entry name" value="MiaB-like_bact"/>
</dbReference>
<dbReference type="SFLD" id="SFLDS00029">
    <property type="entry name" value="Radical_SAM"/>
    <property type="match status" value="1"/>
</dbReference>
<evidence type="ECO:0000256" key="8">
    <source>
        <dbReference type="ARBA" id="ARBA00023004"/>
    </source>
</evidence>
<dbReference type="InterPro" id="IPR038135">
    <property type="entry name" value="Methylthiotransferase_N_sf"/>
</dbReference>
<keyword evidence="4" id="KW-0808">Transferase</keyword>
<keyword evidence="2" id="KW-0004">4Fe-4S</keyword>
<proteinExistence type="predicted"/>
<dbReference type="EMBL" id="JANFYS010000025">
    <property type="protein sequence ID" value="MCQ4771164.1"/>
    <property type="molecule type" value="Genomic_DNA"/>
</dbReference>
<keyword evidence="8" id="KW-0408">Iron</keyword>
<evidence type="ECO:0000256" key="6">
    <source>
        <dbReference type="ARBA" id="ARBA00022694"/>
    </source>
</evidence>
<dbReference type="GO" id="GO:0046872">
    <property type="term" value="F:metal ion binding"/>
    <property type="evidence" value="ECO:0007669"/>
    <property type="project" value="UniProtKB-KW"/>
</dbReference>
<dbReference type="InterPro" id="IPR006638">
    <property type="entry name" value="Elp3/MiaA/NifB-like_rSAM"/>
</dbReference>
<evidence type="ECO:0000256" key="3">
    <source>
        <dbReference type="ARBA" id="ARBA00022490"/>
    </source>
</evidence>
<dbReference type="GO" id="GO:0051539">
    <property type="term" value="F:4 iron, 4 sulfur cluster binding"/>
    <property type="evidence" value="ECO:0007669"/>
    <property type="project" value="UniProtKB-KW"/>
</dbReference>
<dbReference type="InterPro" id="IPR058240">
    <property type="entry name" value="rSAM_sf"/>
</dbReference>
<evidence type="ECO:0000256" key="5">
    <source>
        <dbReference type="ARBA" id="ARBA00022691"/>
    </source>
</evidence>
<dbReference type="PANTHER" id="PTHR11918">
    <property type="entry name" value="RADICAL SAM PROTEINS"/>
    <property type="match status" value="1"/>
</dbReference>
<keyword evidence="7" id="KW-0479">Metal-binding</keyword>
<dbReference type="FunFam" id="3.40.50.12160:FF:000004">
    <property type="entry name" value="Threonylcarbamoyladenosine tRNA methylthiotransferase MtaB"/>
    <property type="match status" value="1"/>
</dbReference>
<dbReference type="Gene3D" id="3.80.30.20">
    <property type="entry name" value="tm_1862 like domain"/>
    <property type="match status" value="1"/>
</dbReference>
<comment type="cofactor">
    <cofactor evidence="1">
        <name>[4Fe-4S] cluster</name>
        <dbReference type="ChEBI" id="CHEBI:49883"/>
    </cofactor>
</comment>
<dbReference type="CDD" id="cd01335">
    <property type="entry name" value="Radical_SAM"/>
    <property type="match status" value="1"/>
</dbReference>
<feature type="domain" description="Radical SAM core" evidence="11">
    <location>
        <begin position="143"/>
        <end position="373"/>
    </location>
</feature>
<dbReference type="Gene3D" id="3.40.50.12160">
    <property type="entry name" value="Methylthiotransferase, N-terminal domain"/>
    <property type="match status" value="1"/>
</dbReference>
<dbReference type="PROSITE" id="PS51918">
    <property type="entry name" value="RADICAL_SAM"/>
    <property type="match status" value="1"/>
</dbReference>
<dbReference type="Proteomes" id="UP001204562">
    <property type="component" value="Unassembled WGS sequence"/>
</dbReference>
<dbReference type="AlphaFoldDB" id="A0AAW5JTC2"/>
<evidence type="ECO:0000256" key="2">
    <source>
        <dbReference type="ARBA" id="ARBA00022485"/>
    </source>
</evidence>
<dbReference type="SFLD" id="SFLDG01082">
    <property type="entry name" value="B12-binding_domain_containing"/>
    <property type="match status" value="1"/>
</dbReference>
<dbReference type="InterPro" id="IPR023404">
    <property type="entry name" value="rSAM_horseshoe"/>
</dbReference>
<organism evidence="12 13">
    <name type="scientific">Intestinimonas massiliensis</name>
    <name type="common">ex Afouda et al. 2020</name>
    <dbReference type="NCBI Taxonomy" id="1673721"/>
    <lineage>
        <taxon>Bacteria</taxon>
        <taxon>Bacillati</taxon>
        <taxon>Bacillota</taxon>
        <taxon>Clostridia</taxon>
        <taxon>Eubacteriales</taxon>
        <taxon>Intestinimonas</taxon>
    </lineage>
</organism>
<dbReference type="NCBIfam" id="TIGR00089">
    <property type="entry name" value="MiaB/RimO family radical SAM methylthiotransferase"/>
    <property type="match status" value="1"/>
</dbReference>
<dbReference type="PROSITE" id="PS51449">
    <property type="entry name" value="MTTASE_N"/>
    <property type="match status" value="1"/>
</dbReference>
<keyword evidence="9" id="KW-0411">Iron-sulfur</keyword>
<keyword evidence="5" id="KW-0949">S-adenosyl-L-methionine</keyword>
<dbReference type="SMART" id="SM00729">
    <property type="entry name" value="Elp3"/>
    <property type="match status" value="1"/>
</dbReference>
<evidence type="ECO:0000313" key="12">
    <source>
        <dbReference type="EMBL" id="MCQ4771164.1"/>
    </source>
</evidence>
<evidence type="ECO:0000256" key="9">
    <source>
        <dbReference type="ARBA" id="ARBA00023014"/>
    </source>
</evidence>
<dbReference type="InterPro" id="IPR020612">
    <property type="entry name" value="Methylthiotransferase_CS"/>
</dbReference>
<dbReference type="PROSITE" id="PS01278">
    <property type="entry name" value="MTTASE_RADICAL"/>
    <property type="match status" value="1"/>
</dbReference>
<gene>
    <name evidence="12" type="primary">mtaB</name>
    <name evidence="12" type="ORF">NE579_11925</name>
</gene>
<dbReference type="PANTHER" id="PTHR11918:SF45">
    <property type="entry name" value="THREONYLCARBAMOYLADENOSINE TRNA METHYLTHIOTRANSFERASE"/>
    <property type="match status" value="1"/>
</dbReference>
<dbReference type="GO" id="GO:0035598">
    <property type="term" value="F:tRNA (N(6)-L-threonylcarbamoyladenosine(37)-C(2))-methylthiotransferase activity"/>
    <property type="evidence" value="ECO:0007669"/>
    <property type="project" value="TreeGrafter"/>
</dbReference>
<dbReference type="SFLD" id="SFLDG01061">
    <property type="entry name" value="methylthiotransferase"/>
    <property type="match status" value="1"/>
</dbReference>
<keyword evidence="3" id="KW-0963">Cytoplasm</keyword>